<dbReference type="GO" id="GO:0046872">
    <property type="term" value="F:metal ion binding"/>
    <property type="evidence" value="ECO:0007669"/>
    <property type="project" value="UniProtKB-KW"/>
</dbReference>
<evidence type="ECO:0000313" key="8">
    <source>
        <dbReference type="Proteomes" id="UP000005095"/>
    </source>
</evidence>
<dbReference type="GO" id="GO:0006508">
    <property type="term" value="P:proteolysis"/>
    <property type="evidence" value="ECO:0007669"/>
    <property type="project" value="UniProtKB-KW"/>
</dbReference>
<evidence type="ECO:0000313" key="7">
    <source>
        <dbReference type="EMBL" id="EJG05993.1"/>
    </source>
</evidence>
<accession>J1AMF8</accession>
<dbReference type="SUPFAM" id="SSF102712">
    <property type="entry name" value="JAB1/MPN domain"/>
    <property type="match status" value="1"/>
</dbReference>
<evidence type="ECO:0000256" key="4">
    <source>
        <dbReference type="ARBA" id="ARBA00022833"/>
    </source>
</evidence>
<dbReference type="Gene3D" id="3.40.140.10">
    <property type="entry name" value="Cytidine Deaminase, domain 2"/>
    <property type="match status" value="1"/>
</dbReference>
<gene>
    <name evidence="7" type="ORF">Metli_0015</name>
</gene>
<evidence type="ECO:0000259" key="6">
    <source>
        <dbReference type="Pfam" id="PF14464"/>
    </source>
</evidence>
<feature type="domain" description="JAB" evidence="6">
    <location>
        <begin position="16"/>
        <end position="115"/>
    </location>
</feature>
<dbReference type="Proteomes" id="UP000005095">
    <property type="component" value="Chromosome"/>
</dbReference>
<keyword evidence="2" id="KW-0479">Metal-binding</keyword>
<keyword evidence="3" id="KW-0378">Hydrolase</keyword>
<evidence type="ECO:0000256" key="3">
    <source>
        <dbReference type="ARBA" id="ARBA00022801"/>
    </source>
</evidence>
<dbReference type="STRING" id="28892.Metli_0015"/>
<evidence type="ECO:0000256" key="5">
    <source>
        <dbReference type="ARBA" id="ARBA00023049"/>
    </source>
</evidence>
<organism evidence="7 8">
    <name type="scientific">Methanofollis liminatans DSM 4140</name>
    <dbReference type="NCBI Taxonomy" id="28892"/>
    <lineage>
        <taxon>Archaea</taxon>
        <taxon>Methanobacteriati</taxon>
        <taxon>Methanobacteriota</taxon>
        <taxon>Stenosarchaea group</taxon>
        <taxon>Methanomicrobia</taxon>
        <taxon>Methanomicrobiales</taxon>
        <taxon>Methanomicrobiaceae</taxon>
        <taxon>Methanofollis</taxon>
    </lineage>
</organism>
<keyword evidence="1" id="KW-0645">Protease</keyword>
<evidence type="ECO:0000256" key="1">
    <source>
        <dbReference type="ARBA" id="ARBA00022670"/>
    </source>
</evidence>
<keyword evidence="5" id="KW-0482">Metalloprotease</keyword>
<dbReference type="Pfam" id="PF14464">
    <property type="entry name" value="Prok-JAB"/>
    <property type="match status" value="1"/>
</dbReference>
<protein>
    <recommendedName>
        <fullName evidence="6">JAB domain-containing protein</fullName>
    </recommendedName>
</protein>
<proteinExistence type="predicted"/>
<sequence length="131" mass="14271">MAHNMDAHMKIRGISADLLDLLLRLGAENHPYEFAAILREVDGVISEIDLVPGTTSTEESASIFVDMLPLGTHKAGSAHSHPNGVLWPSDADLNFFPRTGRYHLIIGAPYGPDDWACFTANGEPYEIEVIG</sequence>
<keyword evidence="4" id="KW-0862">Zinc</keyword>
<dbReference type="InterPro" id="IPR028090">
    <property type="entry name" value="JAB_dom_prok"/>
</dbReference>
<dbReference type="EMBL" id="CM001555">
    <property type="protein sequence ID" value="EJG05993.1"/>
    <property type="molecule type" value="Genomic_DNA"/>
</dbReference>
<name>J1AMF8_9EURY</name>
<dbReference type="GO" id="GO:0008237">
    <property type="term" value="F:metallopeptidase activity"/>
    <property type="evidence" value="ECO:0007669"/>
    <property type="project" value="UniProtKB-KW"/>
</dbReference>
<evidence type="ECO:0000256" key="2">
    <source>
        <dbReference type="ARBA" id="ARBA00022723"/>
    </source>
</evidence>
<dbReference type="HOGENOM" id="CLU_116578_1_0_2"/>
<dbReference type="AlphaFoldDB" id="J1AMF8"/>
<reference evidence="7 8" key="1">
    <citation type="submission" date="2011-08" db="EMBL/GenBank/DDBJ databases">
        <title>The complete genome of Methanofollis liminatans DSM 4140.</title>
        <authorList>
            <consortium name="US DOE Joint Genome Institute (JGI-PGF)"/>
            <person name="Lucas S."/>
            <person name="Han J."/>
            <person name="Lapidus A."/>
            <person name="Bruce D."/>
            <person name="Goodwin L."/>
            <person name="Pitluck S."/>
            <person name="Peters L."/>
            <person name="Kyrpides N."/>
            <person name="Mavromatis K."/>
            <person name="Ivanova N."/>
            <person name="Mikhailova N."/>
            <person name="Lu M."/>
            <person name="Detter J.C."/>
            <person name="Tapia R."/>
            <person name="Han C."/>
            <person name="Land M."/>
            <person name="Hauser L."/>
            <person name="Markowitz V."/>
            <person name="Cheng J.-F."/>
            <person name="Hugenholtz P."/>
            <person name="Woyke T."/>
            <person name="Wu D."/>
            <person name="Spring S."/>
            <person name="Schuler E."/>
            <person name="Brambilla E."/>
            <person name="Klenk H.-P."/>
            <person name="Eisen J.A."/>
        </authorList>
    </citation>
    <scope>NUCLEOTIDE SEQUENCE [LARGE SCALE GENOMIC DNA]</scope>
    <source>
        <strain evidence="7 8">DSM 4140</strain>
    </source>
</reference>
<dbReference type="CDD" id="cd08072">
    <property type="entry name" value="MPN_archaeal"/>
    <property type="match status" value="1"/>
</dbReference>
<keyword evidence="8" id="KW-1185">Reference proteome</keyword>